<gene>
    <name evidence="1" type="ORF">AOQ71_36240</name>
</gene>
<comment type="caution">
    <text evidence="1">The sequence shown here is derived from an EMBL/GenBank/DDBJ whole genome shotgun (WGS) entry which is preliminary data.</text>
</comment>
<proteinExistence type="predicted"/>
<name>A0A0R3D122_9BRAD</name>
<keyword evidence="2" id="KW-1185">Reference proteome</keyword>
<dbReference type="RefSeq" id="WP_057757478.1">
    <property type="nucleotide sequence ID" value="NZ_LJYG01000111.1"/>
</dbReference>
<organism evidence="1 2">
    <name type="scientific">Bradyrhizobium manausense</name>
    <dbReference type="NCBI Taxonomy" id="989370"/>
    <lineage>
        <taxon>Bacteria</taxon>
        <taxon>Pseudomonadati</taxon>
        <taxon>Pseudomonadota</taxon>
        <taxon>Alphaproteobacteria</taxon>
        <taxon>Hyphomicrobiales</taxon>
        <taxon>Nitrobacteraceae</taxon>
        <taxon>Bradyrhizobium</taxon>
    </lineage>
</organism>
<sequence length="134" mass="14760">MVGLRKEPSADQCGQLSLDLDLEAFPRALGVDNDAVHKRPEVSDQRAAVVLRACVACDRVGKRIDGLDVAVQRCRMQRDGGRGLLEGSQFRLDAQPLILQLRNPLLGILLRNHIPDHEINVALTLAFDPVTFSL</sequence>
<dbReference type="EMBL" id="LJYG01000111">
    <property type="protein sequence ID" value="KRQ02046.1"/>
    <property type="molecule type" value="Genomic_DNA"/>
</dbReference>
<protein>
    <submittedName>
        <fullName evidence="1">Uncharacterized protein</fullName>
    </submittedName>
</protein>
<reference evidence="1 2" key="1">
    <citation type="submission" date="2015-09" db="EMBL/GenBank/DDBJ databases">
        <title>Draft Genome Sequence of Bradyrhizobium manausense Strain BR 3351T, a Novel Symbiotic Nitrogen-Fixing Alphaproteobacterium Isolated from Brazilian Amazon Rain Forest.</title>
        <authorList>
            <person name="De Araujo J.L."/>
            <person name="Zilli J.E."/>
        </authorList>
    </citation>
    <scope>NUCLEOTIDE SEQUENCE [LARGE SCALE GENOMIC DNA]</scope>
    <source>
        <strain evidence="1 2">BR3351</strain>
    </source>
</reference>
<accession>A0A0R3D122</accession>
<dbReference type="AlphaFoldDB" id="A0A0R3D122"/>
<evidence type="ECO:0000313" key="2">
    <source>
        <dbReference type="Proteomes" id="UP000051936"/>
    </source>
</evidence>
<evidence type="ECO:0000313" key="1">
    <source>
        <dbReference type="EMBL" id="KRQ02046.1"/>
    </source>
</evidence>
<dbReference type="Proteomes" id="UP000051936">
    <property type="component" value="Unassembled WGS sequence"/>
</dbReference>